<reference evidence="2" key="2">
    <citation type="journal article" date="2023" name="MicrobiologyOpen">
        <title>Genomics of the tumorigenes clade of the family Rhizobiaceae and description of Rhizobium rhododendri sp. nov.</title>
        <authorList>
            <person name="Kuzmanovic N."/>
            <person name="diCenzo G.C."/>
            <person name="Bunk B."/>
            <person name="Sproeer C."/>
            <person name="Fruehling A."/>
            <person name="Neumann-Schaal M."/>
            <person name="Overmann J."/>
            <person name="Smalla K."/>
        </authorList>
    </citation>
    <scope>NUCLEOTIDE SEQUENCE [LARGE SCALE GENOMIC DNA]</scope>
    <source>
        <strain evidence="2">1078</strain>
    </source>
</reference>
<protein>
    <submittedName>
        <fullName evidence="1">Uncharacterized protein</fullName>
    </submittedName>
</protein>
<organism evidence="1 2">
    <name type="scientific">Rhizobium tumorigenes</name>
    <dbReference type="NCBI Taxonomy" id="2041385"/>
    <lineage>
        <taxon>Bacteria</taxon>
        <taxon>Pseudomonadati</taxon>
        <taxon>Pseudomonadota</taxon>
        <taxon>Alphaproteobacteria</taxon>
        <taxon>Hyphomicrobiales</taxon>
        <taxon>Rhizobiaceae</taxon>
        <taxon>Rhizobium/Agrobacterium group</taxon>
        <taxon>Rhizobium</taxon>
    </lineage>
</organism>
<gene>
    <name evidence="1" type="ORF">PR017_12185</name>
</gene>
<evidence type="ECO:0000313" key="2">
    <source>
        <dbReference type="Proteomes" id="UP000249499"/>
    </source>
</evidence>
<dbReference type="KEGG" id="rtu:PR017_12185"/>
<sequence>MPGFRKMIVVTAFDRNADGRLEPAFGPRQMETEESAVYAAQTLINDHAGVVAWSREANPAVGEEGPTIILYQHGQIPEFD</sequence>
<dbReference type="EMBL" id="CP117255">
    <property type="protein sequence ID" value="WFR94582.1"/>
    <property type="molecule type" value="Genomic_DNA"/>
</dbReference>
<dbReference type="AlphaFoldDB" id="A0AAF1K2U2"/>
<proteinExistence type="predicted"/>
<keyword evidence="2" id="KW-1185">Reference proteome</keyword>
<name>A0AAF1K2U2_9HYPH</name>
<dbReference type="RefSeq" id="WP_111222034.1">
    <property type="nucleotide sequence ID" value="NZ_CP117255.1"/>
</dbReference>
<accession>A0AAF1K2U2</accession>
<dbReference type="Proteomes" id="UP000249499">
    <property type="component" value="Chromosome"/>
</dbReference>
<reference evidence="1 2" key="1">
    <citation type="journal article" date="2018" name="Sci. Rep.">
        <title>Rhizobium tumorigenes sp. nov., a novel plant tumorigenic bacterium isolated from cane gall tumors on thornless blackberry.</title>
        <authorList>
            <person name="Kuzmanovi N."/>
            <person name="Smalla K."/>
            <person name="Gronow S."/>
            <person name="PuBawska J."/>
        </authorList>
    </citation>
    <scope>NUCLEOTIDE SEQUENCE [LARGE SCALE GENOMIC DNA]</scope>
    <source>
        <strain evidence="1 2">1078</strain>
    </source>
</reference>
<evidence type="ECO:0000313" key="1">
    <source>
        <dbReference type="EMBL" id="WFR94582.1"/>
    </source>
</evidence>